<dbReference type="PANTHER" id="PTHR46494:SF1">
    <property type="entry name" value="CORA FAMILY METAL ION TRANSPORTER (EUROFUNG)"/>
    <property type="match status" value="1"/>
</dbReference>
<evidence type="ECO:0000313" key="9">
    <source>
        <dbReference type="EMBL" id="KAF9736481.1"/>
    </source>
</evidence>
<dbReference type="GO" id="GO:0005886">
    <property type="term" value="C:plasma membrane"/>
    <property type="evidence" value="ECO:0007669"/>
    <property type="project" value="UniProtKB-SubCell"/>
</dbReference>
<accession>A0A9P6KS42</accession>
<name>A0A9P6KS42_9PLEO</name>
<feature type="compositionally biased region" description="Pro residues" evidence="6">
    <location>
        <begin position="964"/>
        <end position="986"/>
    </location>
</feature>
<feature type="region of interest" description="Disordered" evidence="6">
    <location>
        <begin position="86"/>
        <end position="113"/>
    </location>
</feature>
<dbReference type="GO" id="GO:0050897">
    <property type="term" value="F:cobalt ion binding"/>
    <property type="evidence" value="ECO:0007669"/>
    <property type="project" value="TreeGrafter"/>
</dbReference>
<proteinExistence type="predicted"/>
<evidence type="ECO:0000256" key="5">
    <source>
        <dbReference type="SAM" id="Coils"/>
    </source>
</evidence>
<reference evidence="9" key="1">
    <citation type="journal article" date="2020" name="Mol. Plant Microbe Interact.">
        <title>Genome Sequence of the Biocontrol Agent Coniothyrium minitans strain Conio (IMI 134523).</title>
        <authorList>
            <person name="Patel D."/>
            <person name="Shittu T.A."/>
            <person name="Baroncelli R."/>
            <person name="Muthumeenakshi S."/>
            <person name="Osborne T.H."/>
            <person name="Janganan T.K."/>
            <person name="Sreenivasaprasad S."/>
        </authorList>
    </citation>
    <scope>NUCLEOTIDE SEQUENCE</scope>
    <source>
        <strain evidence="9">Conio</strain>
    </source>
</reference>
<evidence type="ECO:0000256" key="7">
    <source>
        <dbReference type="SAM" id="Phobius"/>
    </source>
</evidence>
<keyword evidence="4 7" id="KW-0472">Membrane</keyword>
<dbReference type="Pfam" id="PF01544">
    <property type="entry name" value="CorA"/>
    <property type="match status" value="1"/>
</dbReference>
<evidence type="ECO:0000256" key="6">
    <source>
        <dbReference type="SAM" id="MobiDB-lite"/>
    </source>
</evidence>
<feature type="compositionally biased region" description="Low complexity" evidence="6">
    <location>
        <begin position="102"/>
        <end position="112"/>
    </location>
</feature>
<dbReference type="GO" id="GO:0015095">
    <property type="term" value="F:magnesium ion transmembrane transporter activity"/>
    <property type="evidence" value="ECO:0007669"/>
    <property type="project" value="TreeGrafter"/>
</dbReference>
<dbReference type="InterPro" id="IPR013087">
    <property type="entry name" value="Znf_C2H2_type"/>
</dbReference>
<dbReference type="InterPro" id="IPR045863">
    <property type="entry name" value="CorA_TM1_TM2"/>
</dbReference>
<feature type="region of interest" description="Disordered" evidence="6">
    <location>
        <begin position="955"/>
        <end position="986"/>
    </location>
</feature>
<dbReference type="PANTHER" id="PTHR46494">
    <property type="entry name" value="CORA FAMILY METAL ION TRANSPORTER (EUROFUNG)"/>
    <property type="match status" value="1"/>
</dbReference>
<evidence type="ECO:0000256" key="2">
    <source>
        <dbReference type="ARBA" id="ARBA00022692"/>
    </source>
</evidence>
<evidence type="ECO:0000313" key="10">
    <source>
        <dbReference type="Proteomes" id="UP000756921"/>
    </source>
</evidence>
<keyword evidence="2 7" id="KW-0812">Transmembrane</keyword>
<evidence type="ECO:0000256" key="4">
    <source>
        <dbReference type="ARBA" id="ARBA00023136"/>
    </source>
</evidence>
<dbReference type="AlphaFoldDB" id="A0A9P6KS42"/>
<gene>
    <name evidence="9" type="ORF">PMIN01_04260</name>
</gene>
<feature type="coiled-coil region" evidence="5">
    <location>
        <begin position="556"/>
        <end position="587"/>
    </location>
</feature>
<protein>
    <submittedName>
        <fullName evidence="9">Mg2+ transporter</fullName>
    </submittedName>
</protein>
<dbReference type="Gene3D" id="1.20.58.340">
    <property type="entry name" value="Magnesium transport protein CorA, transmembrane region"/>
    <property type="match status" value="1"/>
</dbReference>
<feature type="transmembrane region" description="Helical" evidence="7">
    <location>
        <begin position="777"/>
        <end position="798"/>
    </location>
</feature>
<keyword evidence="3 7" id="KW-1133">Transmembrane helix</keyword>
<organism evidence="9 10">
    <name type="scientific">Paraphaeosphaeria minitans</name>
    <dbReference type="NCBI Taxonomy" id="565426"/>
    <lineage>
        <taxon>Eukaryota</taxon>
        <taxon>Fungi</taxon>
        <taxon>Dikarya</taxon>
        <taxon>Ascomycota</taxon>
        <taxon>Pezizomycotina</taxon>
        <taxon>Dothideomycetes</taxon>
        <taxon>Pleosporomycetidae</taxon>
        <taxon>Pleosporales</taxon>
        <taxon>Massarineae</taxon>
        <taxon>Didymosphaeriaceae</taxon>
        <taxon>Paraphaeosphaeria</taxon>
    </lineage>
</organism>
<dbReference type="PROSITE" id="PS00028">
    <property type="entry name" value="ZINC_FINGER_C2H2_1"/>
    <property type="match status" value="1"/>
</dbReference>
<comment type="caution">
    <text evidence="9">The sequence shown here is derived from an EMBL/GenBank/DDBJ whole genome shotgun (WGS) entry which is preliminary data.</text>
</comment>
<feature type="transmembrane region" description="Helical" evidence="7">
    <location>
        <begin position="740"/>
        <end position="765"/>
    </location>
</feature>
<feature type="compositionally biased region" description="Basic and acidic residues" evidence="6">
    <location>
        <begin position="89"/>
        <end position="98"/>
    </location>
</feature>
<keyword evidence="10" id="KW-1185">Reference proteome</keyword>
<evidence type="ECO:0000259" key="8">
    <source>
        <dbReference type="PROSITE" id="PS00028"/>
    </source>
</evidence>
<feature type="domain" description="C2H2-type" evidence="8">
    <location>
        <begin position="513"/>
        <end position="535"/>
    </location>
</feature>
<comment type="subcellular location">
    <subcellularLocation>
        <location evidence="1">Cell membrane</location>
        <topology evidence="1">Multi-pass membrane protein</topology>
    </subcellularLocation>
</comment>
<dbReference type="InterPro" id="IPR002523">
    <property type="entry name" value="MgTranspt_CorA/ZnTranspt_ZntB"/>
</dbReference>
<dbReference type="SUPFAM" id="SSF144083">
    <property type="entry name" value="Magnesium transport protein CorA, transmembrane region"/>
    <property type="match status" value="1"/>
</dbReference>
<dbReference type="GO" id="GO:0015087">
    <property type="term" value="F:cobalt ion transmembrane transporter activity"/>
    <property type="evidence" value="ECO:0007669"/>
    <property type="project" value="TreeGrafter"/>
</dbReference>
<keyword evidence="5" id="KW-0175">Coiled coil</keyword>
<evidence type="ECO:0000256" key="1">
    <source>
        <dbReference type="ARBA" id="ARBA00004651"/>
    </source>
</evidence>
<evidence type="ECO:0000256" key="3">
    <source>
        <dbReference type="ARBA" id="ARBA00022989"/>
    </source>
</evidence>
<dbReference type="GO" id="GO:0000287">
    <property type="term" value="F:magnesium ion binding"/>
    <property type="evidence" value="ECO:0007669"/>
    <property type="project" value="TreeGrafter"/>
</dbReference>
<dbReference type="OrthoDB" id="5430750at2759"/>
<dbReference type="Proteomes" id="UP000756921">
    <property type="component" value="Unassembled WGS sequence"/>
</dbReference>
<sequence length="1073" mass="121321">MVPNATANTSYTAIRKDEFLVAIQTTDEVRVVLPSLWIDFVRPAMTVLIIFSFDEAKAPVKKTGFSQTQEEPRLYGRPEIEAVNVNVDVGEKSDKMSEDESSSGTNSSDNETLFSATGKTQEMVTLCHIAMIKTWKHGLHQKMRIQALTHLLPSQAEDGSKEYLTKTLRNAREMATETLKITRAVTTATDNRTTLEVHTLPGPENSALSGSVGVRWYHLHGEALDWSQFKTTCMSIPDLSERARFLILKTLHKVEKESIKAFLGGLYVDPGTVVRGDECTQPDPLSVIFSCAPYFKIQKSHYNGPDTNRLHPSRTLIQSYYPYEPPTALSKDEMSVGVRAMDEKYATKCLEKMEHAMLNITLAGYADGPVQQTFTSTKYYESLHENTFENVESLIFAQVHKTDSGSTQAQRTHHQILVRGQSPKLPSKAHVLAQVMHHTLGLFVKDVNEAVLMREVWGAVANIAAVVENLSIHQGYDPDSKEYTDPGWKTPKTKTRAWRIQDDKDFGATLKRCRRCACEKPFHEPDAALEHLQKHAEAEATLLESTMAGAGAGAILDRAIEEARKIYEELKELADGVRNEKGDLSDLYSFPRKLLEALHRLIVFYFAVERSLHFTEECLEILNGFRESAKSFVLQAREELCDMVRSTTPNDTMERLSWGADSISKTQLVTIYLTVLDDATYPADLPSRRHLYPYERLLLNSCLDNLALNREENDDQIRRCGPLSNNTKQSAEINEDHGKFILVFTVMTVIFLPLSFVTSYLGMNTSDIRDMENKQSLFWEIALPLTAGIMAIMLAIAYNGDEIRDYADSLYRAVTGRQGRRLSARRISVLQRKRAAKGSADSATPLIMADDAEYLAPQVRPDYEAMHNNAWDRTRKTMQTHVIINNAQYREEFDFLPQTRLARSSRITALERRAFPEAVPYAEPISYTESPFEHSVPPLKIFTRTPMSQKLVLQNSYSRHDRTPPPPPPPPSSPPPSPPPPPPPPREQLTFIRIHKKHIVPSVLNAAHLPWAYDDMDPEYIIIRRNLQQWETDKLFEQSKDVIEGWRKSDARAIGGYGGARVGSEYVWTSKKE</sequence>
<dbReference type="EMBL" id="WJXW01000004">
    <property type="protein sequence ID" value="KAF9736481.1"/>
    <property type="molecule type" value="Genomic_DNA"/>
</dbReference>